<dbReference type="Proteomes" id="UP001556040">
    <property type="component" value="Unassembled WGS sequence"/>
</dbReference>
<name>A0ABV3Q4V9_9BACL</name>
<comment type="caution">
    <text evidence="1">The sequence shown here is derived from an EMBL/GenBank/DDBJ whole genome shotgun (WGS) entry which is preliminary data.</text>
</comment>
<sequence>MKNINDLVKMVQVHGSESEFFIELFEIINAQTIKPKTDSFSRQLKGDVAEGYHEGYVLLMELVHSWNGTGNFHRLYKLSFTNRLRNLVKYIGRDVRKLNTSYEISLSENAKRGDSSSSNILDVALDKALHVSEESCGYGDEVSLSDVIESFADRYPEQYKIISIMEKFTPETNRDEKTKAYLDHFYAKEYTSAIQKRVSRSRSKFQKFLVESGYEINF</sequence>
<organism evidence="1 2">
    <name type="scientific">Jeotgalibacillus marinus</name>
    <dbReference type="NCBI Taxonomy" id="86667"/>
    <lineage>
        <taxon>Bacteria</taxon>
        <taxon>Bacillati</taxon>
        <taxon>Bacillota</taxon>
        <taxon>Bacilli</taxon>
        <taxon>Bacillales</taxon>
        <taxon>Caryophanaceae</taxon>
        <taxon>Jeotgalibacillus</taxon>
    </lineage>
</organism>
<evidence type="ECO:0000313" key="1">
    <source>
        <dbReference type="EMBL" id="MEW9502367.1"/>
    </source>
</evidence>
<proteinExistence type="predicted"/>
<dbReference type="EMBL" id="JBFMIA010000010">
    <property type="protein sequence ID" value="MEW9502367.1"/>
    <property type="molecule type" value="Genomic_DNA"/>
</dbReference>
<reference evidence="1 2" key="1">
    <citation type="journal article" date="1979" name="Int. J. Syst. Evol. Microbiol.">
        <title>Bacillus globisporus subsp. marinus subsp. nov.</title>
        <authorList>
            <person name="Liu H."/>
        </authorList>
    </citation>
    <scope>NUCLEOTIDE SEQUENCE [LARGE SCALE GENOMIC DNA]</scope>
    <source>
        <strain evidence="1 2">DSM 1297</strain>
    </source>
</reference>
<gene>
    <name evidence="1" type="ORF">AB1471_11230</name>
</gene>
<dbReference type="RefSeq" id="WP_367779860.1">
    <property type="nucleotide sequence ID" value="NZ_JBFMIA010000010.1"/>
</dbReference>
<keyword evidence="2" id="KW-1185">Reference proteome</keyword>
<evidence type="ECO:0000313" key="2">
    <source>
        <dbReference type="Proteomes" id="UP001556040"/>
    </source>
</evidence>
<protein>
    <submittedName>
        <fullName evidence="1">Uncharacterized protein</fullName>
    </submittedName>
</protein>
<accession>A0ABV3Q4V9</accession>